<dbReference type="RefSeq" id="WP_189224949.1">
    <property type="nucleotide sequence ID" value="NZ_BMRG01000008.1"/>
</dbReference>
<dbReference type="EMBL" id="BMRG01000008">
    <property type="protein sequence ID" value="GGP64645.1"/>
    <property type="molecule type" value="Genomic_DNA"/>
</dbReference>
<evidence type="ECO:0000313" key="2">
    <source>
        <dbReference type="EMBL" id="GGP64645.1"/>
    </source>
</evidence>
<reference evidence="2" key="2">
    <citation type="submission" date="2020-09" db="EMBL/GenBank/DDBJ databases">
        <authorList>
            <person name="Sun Q."/>
            <person name="Ohkuma M."/>
        </authorList>
    </citation>
    <scope>NUCLEOTIDE SEQUENCE</scope>
    <source>
        <strain evidence="2">JCM 3313</strain>
    </source>
</reference>
<dbReference type="InterPro" id="IPR002575">
    <property type="entry name" value="Aminoglycoside_PTrfase"/>
</dbReference>
<dbReference type="SUPFAM" id="SSF56112">
    <property type="entry name" value="Protein kinase-like (PK-like)"/>
    <property type="match status" value="1"/>
</dbReference>
<organism evidence="2 3">
    <name type="scientific">Saccharothrix coeruleofusca</name>
    <dbReference type="NCBI Taxonomy" id="33919"/>
    <lineage>
        <taxon>Bacteria</taxon>
        <taxon>Bacillati</taxon>
        <taxon>Actinomycetota</taxon>
        <taxon>Actinomycetes</taxon>
        <taxon>Pseudonocardiales</taxon>
        <taxon>Pseudonocardiaceae</taxon>
        <taxon>Saccharothrix</taxon>
    </lineage>
</organism>
<dbReference type="Gene3D" id="3.90.1200.10">
    <property type="match status" value="1"/>
</dbReference>
<protein>
    <recommendedName>
        <fullName evidence="1">Aminoglycoside phosphotransferase domain-containing protein</fullName>
    </recommendedName>
</protein>
<proteinExistence type="predicted"/>
<reference evidence="2" key="1">
    <citation type="journal article" date="2014" name="Int. J. Syst. Evol. Microbiol.">
        <title>Complete genome sequence of Corynebacterium casei LMG S-19264T (=DSM 44701T), isolated from a smear-ripened cheese.</title>
        <authorList>
            <consortium name="US DOE Joint Genome Institute (JGI-PGF)"/>
            <person name="Walter F."/>
            <person name="Albersmeier A."/>
            <person name="Kalinowski J."/>
            <person name="Ruckert C."/>
        </authorList>
    </citation>
    <scope>NUCLEOTIDE SEQUENCE</scope>
    <source>
        <strain evidence="2">JCM 3313</strain>
    </source>
</reference>
<comment type="caution">
    <text evidence="2">The sequence shown here is derived from an EMBL/GenBank/DDBJ whole genome shotgun (WGS) entry which is preliminary data.</text>
</comment>
<gene>
    <name evidence="2" type="ORF">GCM10010185_41440</name>
</gene>
<dbReference type="Proteomes" id="UP000639606">
    <property type="component" value="Unassembled WGS sequence"/>
</dbReference>
<name>A0A918AR18_9PSEU</name>
<dbReference type="Gene3D" id="3.30.200.20">
    <property type="entry name" value="Phosphorylase Kinase, domain 1"/>
    <property type="match status" value="1"/>
</dbReference>
<feature type="domain" description="Aminoglycoside phosphotransferase" evidence="1">
    <location>
        <begin position="20"/>
        <end position="212"/>
    </location>
</feature>
<keyword evidence="3" id="KW-1185">Reference proteome</keyword>
<dbReference type="PANTHER" id="PTHR21310">
    <property type="entry name" value="AMINOGLYCOSIDE PHOSPHOTRANSFERASE-RELATED-RELATED"/>
    <property type="match status" value="1"/>
</dbReference>
<dbReference type="Pfam" id="PF01636">
    <property type="entry name" value="APH"/>
    <property type="match status" value="1"/>
</dbReference>
<evidence type="ECO:0000259" key="1">
    <source>
        <dbReference type="Pfam" id="PF01636"/>
    </source>
</evidence>
<sequence length="259" mass="28077">MGELRRVLAAHLPGLPVESVRLLGEGQENVAYEVNESLVVRRRKRGSVVAEAAVLAAVAEVSPLPVPVPLFAEGEWMAYRKLPGVPLHRVGPRPSVVAALTEFLAAVQAADIPAPEDDPPLQEWLADAAADYPALPVPEAFRRPVERFLAAPPPAAGHRSVFSHNDLGVEHVLVDVATTGVTGVIDWTDAAWVDPAYDYGRLFRDLGPSALAATPEPLRERAVFYARCTALEDLAYGVRGGHEVYARRSLESMAWVFRV</sequence>
<dbReference type="InterPro" id="IPR051678">
    <property type="entry name" value="AGP_Transferase"/>
</dbReference>
<accession>A0A918AR18</accession>
<dbReference type="InterPro" id="IPR011009">
    <property type="entry name" value="Kinase-like_dom_sf"/>
</dbReference>
<dbReference type="AlphaFoldDB" id="A0A918AR18"/>
<evidence type="ECO:0000313" key="3">
    <source>
        <dbReference type="Proteomes" id="UP000639606"/>
    </source>
</evidence>